<proteinExistence type="predicted"/>
<protein>
    <submittedName>
        <fullName evidence="2">Uncharacterized protein</fullName>
    </submittedName>
</protein>
<keyword evidence="1" id="KW-0472">Membrane</keyword>
<accession>A0A2Z5UUC9</accession>
<organism evidence="2 3">
    <name type="scientific">Candidatus Rickettsiella viridis</name>
    <dbReference type="NCBI Taxonomy" id="676208"/>
    <lineage>
        <taxon>Bacteria</taxon>
        <taxon>Pseudomonadati</taxon>
        <taxon>Pseudomonadota</taxon>
        <taxon>Gammaproteobacteria</taxon>
        <taxon>Legionellales</taxon>
        <taxon>Coxiellaceae</taxon>
        <taxon>Rickettsiella</taxon>
    </lineage>
</organism>
<keyword evidence="3" id="KW-1185">Reference proteome</keyword>
<dbReference type="AlphaFoldDB" id="A0A2Z5UUC9"/>
<evidence type="ECO:0000313" key="2">
    <source>
        <dbReference type="EMBL" id="BBB15149.1"/>
    </source>
</evidence>
<gene>
    <name evidence="2" type="ORF">RVIR1_06510</name>
</gene>
<evidence type="ECO:0000313" key="3">
    <source>
        <dbReference type="Proteomes" id="UP000282483"/>
    </source>
</evidence>
<feature type="transmembrane region" description="Helical" evidence="1">
    <location>
        <begin position="24"/>
        <end position="45"/>
    </location>
</feature>
<evidence type="ECO:0000256" key="1">
    <source>
        <dbReference type="SAM" id="Phobius"/>
    </source>
</evidence>
<dbReference type="Proteomes" id="UP000282483">
    <property type="component" value="Chromosome"/>
</dbReference>
<dbReference type="EMBL" id="AP018005">
    <property type="protein sequence ID" value="BBB15149.1"/>
    <property type="molecule type" value="Genomic_DNA"/>
</dbReference>
<keyword evidence="1" id="KW-1133">Transmembrane helix</keyword>
<reference evidence="2 3" key="1">
    <citation type="submission" date="2017-03" db="EMBL/GenBank/DDBJ databases">
        <title>The genome sequence of Candidatus Rickettsiella viridis.</title>
        <authorList>
            <person name="Nikoh N."/>
            <person name="Tsuchida T."/>
            <person name="Yamaguchi K."/>
            <person name="Maeda T."/>
            <person name="Shigenobu S."/>
            <person name="Fukatsu T."/>
        </authorList>
    </citation>
    <scope>NUCLEOTIDE SEQUENCE [LARGE SCALE GENOMIC DNA]</scope>
    <source>
        <strain evidence="2 3">Ap-RA04</strain>
    </source>
</reference>
<dbReference type="KEGG" id="rvi:RVIR1_06510"/>
<keyword evidence="1" id="KW-0812">Transmembrane</keyword>
<sequence length="46" mass="4967">MDIAGGTWSKAGFHHKFFLSKSGINFFVIAIATLPLAMTATRVAIQ</sequence>
<name>A0A2Z5UUC9_9COXI</name>